<feature type="chain" id="PRO_5045329311" description="Lipoprotein" evidence="2">
    <location>
        <begin position="21"/>
        <end position="111"/>
    </location>
</feature>
<dbReference type="PROSITE" id="PS51257">
    <property type="entry name" value="PROKAR_LIPOPROTEIN"/>
    <property type="match status" value="1"/>
</dbReference>
<feature type="signal peptide" evidence="2">
    <location>
        <begin position="1"/>
        <end position="20"/>
    </location>
</feature>
<evidence type="ECO:0000313" key="3">
    <source>
        <dbReference type="EMBL" id="MCJ1960952.1"/>
    </source>
</evidence>
<dbReference type="Proteomes" id="UP001162802">
    <property type="component" value="Unassembled WGS sequence"/>
</dbReference>
<proteinExistence type="predicted"/>
<gene>
    <name evidence="3" type="ORF">MTR65_09695</name>
</gene>
<feature type="compositionally biased region" description="Low complexity" evidence="1">
    <location>
        <begin position="95"/>
        <end position="104"/>
    </location>
</feature>
<evidence type="ECO:0000256" key="2">
    <source>
        <dbReference type="SAM" id="SignalP"/>
    </source>
</evidence>
<accession>A0ABT0ACN8</accession>
<name>A0ABT0ACN8_9SPHN</name>
<keyword evidence="4" id="KW-1185">Reference proteome</keyword>
<comment type="caution">
    <text evidence="3">The sequence shown here is derived from an EMBL/GenBank/DDBJ whole genome shotgun (WGS) entry which is preliminary data.</text>
</comment>
<protein>
    <recommendedName>
        <fullName evidence="5">Lipoprotein</fullName>
    </recommendedName>
</protein>
<evidence type="ECO:0000256" key="1">
    <source>
        <dbReference type="SAM" id="MobiDB-lite"/>
    </source>
</evidence>
<feature type="compositionally biased region" description="Acidic residues" evidence="1">
    <location>
        <begin position="84"/>
        <end position="94"/>
    </location>
</feature>
<evidence type="ECO:0008006" key="5">
    <source>
        <dbReference type="Google" id="ProtNLM"/>
    </source>
</evidence>
<sequence length="111" mass="11369">MICISMRRAAALGLALPLLAGLAACKDDAREAPAAEAAQGAELLERSVDDAMPAYDQRRSKAPLAEPELAEPNQSSASPAPVQDTEDTAGDTTEDGAPAPQEPSAPEEDAA</sequence>
<reference evidence="3" key="1">
    <citation type="submission" date="2022-03" db="EMBL/GenBank/DDBJ databases">
        <title>Identification of a novel bacterium isolated from mangrove sediments.</title>
        <authorList>
            <person name="Pan X."/>
        </authorList>
    </citation>
    <scope>NUCLEOTIDE SEQUENCE</scope>
    <source>
        <strain evidence="3">B2637</strain>
    </source>
</reference>
<feature type="region of interest" description="Disordered" evidence="1">
    <location>
        <begin position="36"/>
        <end position="111"/>
    </location>
</feature>
<evidence type="ECO:0000313" key="4">
    <source>
        <dbReference type="Proteomes" id="UP001162802"/>
    </source>
</evidence>
<organism evidence="3 4">
    <name type="scientific">Novosphingobium mangrovi</name>
    <name type="common">ex Hu et al. 2023</name>
    <dbReference type="NCBI Taxonomy" id="2930094"/>
    <lineage>
        <taxon>Bacteria</taxon>
        <taxon>Pseudomonadati</taxon>
        <taxon>Pseudomonadota</taxon>
        <taxon>Alphaproteobacteria</taxon>
        <taxon>Sphingomonadales</taxon>
        <taxon>Sphingomonadaceae</taxon>
        <taxon>Novosphingobium</taxon>
    </lineage>
</organism>
<dbReference type="EMBL" id="JALHAT010000014">
    <property type="protein sequence ID" value="MCJ1960952.1"/>
    <property type="molecule type" value="Genomic_DNA"/>
</dbReference>
<keyword evidence="2" id="KW-0732">Signal</keyword>
<dbReference type="RefSeq" id="WP_243799570.1">
    <property type="nucleotide sequence ID" value="NZ_JALHAT010000014.1"/>
</dbReference>